<keyword evidence="1 6" id="KW-0963">Cytoplasm</keyword>
<dbReference type="GO" id="GO:0008408">
    <property type="term" value="F:3'-5' exonuclease activity"/>
    <property type="evidence" value="ECO:0007669"/>
    <property type="project" value="InterPro"/>
</dbReference>
<dbReference type="HAMAP" id="MF_01899">
    <property type="entry name" value="RNase_D"/>
    <property type="match status" value="1"/>
</dbReference>
<dbReference type="InterPro" id="IPR012337">
    <property type="entry name" value="RNaseH-like_sf"/>
</dbReference>
<dbReference type="SMART" id="SM00341">
    <property type="entry name" value="HRDC"/>
    <property type="match status" value="1"/>
</dbReference>
<evidence type="ECO:0000256" key="4">
    <source>
        <dbReference type="ARBA" id="ARBA00022801"/>
    </source>
</evidence>
<dbReference type="GO" id="GO:0042780">
    <property type="term" value="P:tRNA 3'-end processing"/>
    <property type="evidence" value="ECO:0007669"/>
    <property type="project" value="UniProtKB-UniRule"/>
</dbReference>
<comment type="function">
    <text evidence="6">Exonuclease involved in the 3' processing of various precursor tRNAs. Initiates hydrolysis at the 3'-terminus of an RNA molecule and releases 5'-mononucleotides.</text>
</comment>
<gene>
    <name evidence="6" type="primary">rnd</name>
    <name evidence="8" type="ORF">FHS48_002421</name>
</gene>
<dbReference type="NCBIfam" id="TIGR01388">
    <property type="entry name" value="rnd"/>
    <property type="match status" value="1"/>
</dbReference>
<dbReference type="InterPro" id="IPR036397">
    <property type="entry name" value="RNaseH_sf"/>
</dbReference>
<comment type="catalytic activity">
    <reaction evidence="6">
        <text>Exonucleolytic cleavage that removes extra residues from the 3'-terminus of tRNA to produce 5'-mononucleotides.</text>
        <dbReference type="EC" id="3.1.13.5"/>
    </reaction>
</comment>
<evidence type="ECO:0000256" key="6">
    <source>
        <dbReference type="HAMAP-Rule" id="MF_01899"/>
    </source>
</evidence>
<keyword evidence="9" id="KW-1185">Reference proteome</keyword>
<dbReference type="SMART" id="SM00474">
    <property type="entry name" value="35EXOc"/>
    <property type="match status" value="1"/>
</dbReference>
<dbReference type="Gene3D" id="3.30.420.10">
    <property type="entry name" value="Ribonuclease H-like superfamily/Ribonuclease H"/>
    <property type="match status" value="1"/>
</dbReference>
<evidence type="ECO:0000313" key="8">
    <source>
        <dbReference type="EMBL" id="MBB6210991.1"/>
    </source>
</evidence>
<evidence type="ECO:0000313" key="9">
    <source>
        <dbReference type="Proteomes" id="UP000544872"/>
    </source>
</evidence>
<keyword evidence="2 6" id="KW-0819">tRNA processing</keyword>
<dbReference type="InterPro" id="IPR044876">
    <property type="entry name" value="HRDC_dom_sf"/>
</dbReference>
<dbReference type="Proteomes" id="UP000544872">
    <property type="component" value="Unassembled WGS sequence"/>
</dbReference>
<name>A0A7X0DMF4_NOVIT</name>
<evidence type="ECO:0000256" key="1">
    <source>
        <dbReference type="ARBA" id="ARBA00022490"/>
    </source>
</evidence>
<dbReference type="InterPro" id="IPR006292">
    <property type="entry name" value="RNase_D"/>
</dbReference>
<dbReference type="Gene3D" id="1.10.150.80">
    <property type="entry name" value="HRDC domain"/>
    <property type="match status" value="1"/>
</dbReference>
<dbReference type="SUPFAM" id="SSF53098">
    <property type="entry name" value="Ribonuclease H-like"/>
    <property type="match status" value="1"/>
</dbReference>
<dbReference type="EMBL" id="JACIIX010000008">
    <property type="protein sequence ID" value="MBB6210991.1"/>
    <property type="molecule type" value="Genomic_DNA"/>
</dbReference>
<dbReference type="InterPro" id="IPR002562">
    <property type="entry name" value="3'-5'_exonuclease_dom"/>
</dbReference>
<organism evidence="8 9">
    <name type="scientific">Novispirillum itersonii</name>
    <name type="common">Aquaspirillum itersonii</name>
    <dbReference type="NCBI Taxonomy" id="189"/>
    <lineage>
        <taxon>Bacteria</taxon>
        <taxon>Pseudomonadati</taxon>
        <taxon>Pseudomonadota</taxon>
        <taxon>Alphaproteobacteria</taxon>
        <taxon>Rhodospirillales</taxon>
        <taxon>Novispirillaceae</taxon>
        <taxon>Novispirillum</taxon>
    </lineage>
</organism>
<evidence type="ECO:0000256" key="2">
    <source>
        <dbReference type="ARBA" id="ARBA00022694"/>
    </source>
</evidence>
<dbReference type="PROSITE" id="PS50967">
    <property type="entry name" value="HRDC"/>
    <property type="match status" value="1"/>
</dbReference>
<dbReference type="GO" id="GO:0033890">
    <property type="term" value="F:ribonuclease D activity"/>
    <property type="evidence" value="ECO:0007669"/>
    <property type="project" value="UniProtKB-UniRule"/>
</dbReference>
<dbReference type="InterPro" id="IPR010997">
    <property type="entry name" value="HRDC-like_sf"/>
</dbReference>
<dbReference type="PANTHER" id="PTHR47649:SF1">
    <property type="entry name" value="RIBONUCLEASE D"/>
    <property type="match status" value="1"/>
</dbReference>
<dbReference type="GO" id="GO:0000166">
    <property type="term" value="F:nucleotide binding"/>
    <property type="evidence" value="ECO:0007669"/>
    <property type="project" value="InterPro"/>
</dbReference>
<proteinExistence type="inferred from homology"/>
<accession>A0A7X0DMF4</accession>
<dbReference type="GO" id="GO:0005737">
    <property type="term" value="C:cytoplasm"/>
    <property type="evidence" value="ECO:0007669"/>
    <property type="project" value="UniProtKB-SubCell"/>
</dbReference>
<comment type="similarity">
    <text evidence="6">Belongs to the RNase D family.</text>
</comment>
<dbReference type="PANTHER" id="PTHR47649">
    <property type="entry name" value="RIBONUCLEASE D"/>
    <property type="match status" value="1"/>
</dbReference>
<dbReference type="Pfam" id="PF00570">
    <property type="entry name" value="HRDC"/>
    <property type="match status" value="1"/>
</dbReference>
<dbReference type="InterPro" id="IPR051086">
    <property type="entry name" value="RNase_D-like"/>
</dbReference>
<dbReference type="Pfam" id="PF01612">
    <property type="entry name" value="DNA_pol_A_exo1"/>
    <property type="match status" value="1"/>
</dbReference>
<keyword evidence="5 6" id="KW-0269">Exonuclease</keyword>
<dbReference type="CDD" id="cd06142">
    <property type="entry name" value="RNaseD_exo"/>
    <property type="match status" value="1"/>
</dbReference>
<dbReference type="RefSeq" id="WP_184263799.1">
    <property type="nucleotide sequence ID" value="NZ_JACIIX010000008.1"/>
</dbReference>
<evidence type="ECO:0000256" key="5">
    <source>
        <dbReference type="ARBA" id="ARBA00022839"/>
    </source>
</evidence>
<keyword evidence="3 6" id="KW-0540">Nuclease</keyword>
<sequence length="390" mass="44034">MTLSDLLITDTDALKAFCDRQKGVPFVTVDTEFLREKTFWPQVCLIQIGGPKEAVCIDPLAEGLDMTPLYGLMRDRSVLKVFHAARQDLEIFHNLMGEIPAPLFDTQVAAMVCGFGDSVGYETLVNKLAKAHIDKSMRFTDWARRPLSDQQVRYALSDVTHLRVVYEKLARRLESTSRAEWLQEEMAFLTDTANYRVDPLEAWRRIKTRTKTPRFLGIVKALAEWREVEAQTRDIPRQRMLRDETLLEIAAHAPTTADQLERTRGFSKGQAEGRMGAAILDAVARGKLMPMEDLPDPPDRKEIPPGVGPICDLLKVLLKMRCEEHDVAQKLVASSEDLEAIAMDDDADVMAMKGWRREIFGDDAIALKHGRLALCLSKDGKRVEAVEIED</sequence>
<protein>
    <recommendedName>
        <fullName evidence="6">Ribonuclease D</fullName>
        <shortName evidence="6">RNase D</shortName>
        <ecNumber evidence="6">3.1.13.5</ecNumber>
    </recommendedName>
</protein>
<reference evidence="8 9" key="1">
    <citation type="submission" date="2020-08" db="EMBL/GenBank/DDBJ databases">
        <title>Genomic Encyclopedia of Type Strains, Phase IV (KMG-IV): sequencing the most valuable type-strain genomes for metagenomic binning, comparative biology and taxonomic classification.</title>
        <authorList>
            <person name="Goeker M."/>
        </authorList>
    </citation>
    <scope>NUCLEOTIDE SEQUENCE [LARGE SCALE GENOMIC DNA]</scope>
    <source>
        <strain evidence="8 9">DSM 11590</strain>
    </source>
</reference>
<feature type="domain" description="HRDC" evidence="7">
    <location>
        <begin position="212"/>
        <end position="293"/>
    </location>
</feature>
<comment type="caution">
    <text evidence="8">The sequence shown here is derived from an EMBL/GenBank/DDBJ whole genome shotgun (WGS) entry which is preliminary data.</text>
</comment>
<dbReference type="GO" id="GO:0003676">
    <property type="term" value="F:nucleic acid binding"/>
    <property type="evidence" value="ECO:0007669"/>
    <property type="project" value="InterPro"/>
</dbReference>
<evidence type="ECO:0000256" key="3">
    <source>
        <dbReference type="ARBA" id="ARBA00022722"/>
    </source>
</evidence>
<dbReference type="AlphaFoldDB" id="A0A7X0DMF4"/>
<keyword evidence="4 6" id="KW-0378">Hydrolase</keyword>
<dbReference type="InterPro" id="IPR002121">
    <property type="entry name" value="HRDC_dom"/>
</dbReference>
<evidence type="ECO:0000259" key="7">
    <source>
        <dbReference type="PROSITE" id="PS50967"/>
    </source>
</evidence>
<comment type="subcellular location">
    <subcellularLocation>
        <location evidence="6">Cytoplasm</location>
    </subcellularLocation>
</comment>
<dbReference type="SUPFAM" id="SSF47819">
    <property type="entry name" value="HRDC-like"/>
    <property type="match status" value="2"/>
</dbReference>
<dbReference type="EC" id="3.1.13.5" evidence="6"/>
<comment type="cofactor">
    <cofactor evidence="6">
        <name>a divalent metal cation</name>
        <dbReference type="ChEBI" id="CHEBI:60240"/>
    </cofactor>
</comment>